<protein>
    <recommendedName>
        <fullName evidence="4 5">Flagellar hook-basal body complex protein FliE</fullName>
    </recommendedName>
</protein>
<dbReference type="RefSeq" id="WP_119335465.1">
    <property type="nucleotide sequence ID" value="NZ_AP018558.1"/>
</dbReference>
<dbReference type="NCBIfam" id="TIGR00205">
    <property type="entry name" value="fliE"/>
    <property type="match status" value="1"/>
</dbReference>
<dbReference type="Proteomes" id="UP000262004">
    <property type="component" value="Chromosome"/>
</dbReference>
<reference evidence="6 7" key="1">
    <citation type="submission" date="2018-04" db="EMBL/GenBank/DDBJ databases">
        <title>Complete genome sequence of Hydrogenophilus thermoluteolus TH-1.</title>
        <authorList>
            <person name="Arai H."/>
        </authorList>
    </citation>
    <scope>NUCLEOTIDE SEQUENCE [LARGE SCALE GENOMIC DNA]</scope>
    <source>
        <strain evidence="6 7">TH-1</strain>
    </source>
</reference>
<dbReference type="EMBL" id="AP018558">
    <property type="protein sequence ID" value="BBD77755.1"/>
    <property type="molecule type" value="Genomic_DNA"/>
</dbReference>
<sequence>MDTNAINQLLAQMQQAQALAKGTSAAQQPEAERGTTDFAQVLDQALKEVSAQSAEAKAQAERFVAGDPNVNLADVMVDLEKASLSFNQMVQVRNRLVSAYQDIMNMPV</sequence>
<keyword evidence="6" id="KW-0966">Cell projection</keyword>
<evidence type="ECO:0000256" key="5">
    <source>
        <dbReference type="NCBIfam" id="TIGR00205"/>
    </source>
</evidence>
<comment type="subcellular location">
    <subcellularLocation>
        <location evidence="1 4">Bacterial flagellum basal body</location>
    </subcellularLocation>
</comment>
<evidence type="ECO:0000313" key="6">
    <source>
        <dbReference type="EMBL" id="BBD77755.1"/>
    </source>
</evidence>
<dbReference type="InterPro" id="IPR001624">
    <property type="entry name" value="FliE"/>
</dbReference>
<evidence type="ECO:0000256" key="4">
    <source>
        <dbReference type="HAMAP-Rule" id="MF_00724"/>
    </source>
</evidence>
<dbReference type="AlphaFoldDB" id="A0A2Z6DZU3"/>
<gene>
    <name evidence="4 6" type="primary">fliE</name>
    <name evidence="6" type="ORF">HPTL_1493</name>
</gene>
<dbReference type="PANTHER" id="PTHR34653">
    <property type="match status" value="1"/>
</dbReference>
<evidence type="ECO:0000256" key="3">
    <source>
        <dbReference type="ARBA" id="ARBA00023143"/>
    </source>
</evidence>
<keyword evidence="7" id="KW-1185">Reference proteome</keyword>
<comment type="similarity">
    <text evidence="2 4">Belongs to the FliE family.</text>
</comment>
<dbReference type="OrthoDB" id="5297826at2"/>
<dbReference type="GO" id="GO:0003774">
    <property type="term" value="F:cytoskeletal motor activity"/>
    <property type="evidence" value="ECO:0007669"/>
    <property type="project" value="InterPro"/>
</dbReference>
<organism evidence="6 7">
    <name type="scientific">Hydrogenophilus thermoluteolus</name>
    <name type="common">Pseudomonas hydrogenothermophila</name>
    <dbReference type="NCBI Taxonomy" id="297"/>
    <lineage>
        <taxon>Bacteria</taxon>
        <taxon>Pseudomonadati</taxon>
        <taxon>Pseudomonadota</taxon>
        <taxon>Hydrogenophilia</taxon>
        <taxon>Hydrogenophilales</taxon>
        <taxon>Hydrogenophilaceae</taxon>
        <taxon>Hydrogenophilus</taxon>
    </lineage>
</organism>
<proteinExistence type="inferred from homology"/>
<evidence type="ECO:0000256" key="1">
    <source>
        <dbReference type="ARBA" id="ARBA00004117"/>
    </source>
</evidence>
<keyword evidence="6" id="KW-0282">Flagellum</keyword>
<evidence type="ECO:0000313" key="7">
    <source>
        <dbReference type="Proteomes" id="UP000262004"/>
    </source>
</evidence>
<evidence type="ECO:0000256" key="2">
    <source>
        <dbReference type="ARBA" id="ARBA00009272"/>
    </source>
</evidence>
<keyword evidence="6" id="KW-0969">Cilium</keyword>
<dbReference type="HAMAP" id="MF_00724">
    <property type="entry name" value="FliE"/>
    <property type="match status" value="1"/>
</dbReference>
<dbReference type="PANTHER" id="PTHR34653:SF1">
    <property type="entry name" value="FLAGELLAR HOOK-BASAL BODY COMPLEX PROTEIN FLIE"/>
    <property type="match status" value="1"/>
</dbReference>
<dbReference type="Pfam" id="PF02049">
    <property type="entry name" value="FliE"/>
    <property type="match status" value="1"/>
</dbReference>
<dbReference type="KEGG" id="htl:HPTL_1493"/>
<name>A0A2Z6DZU3_HYDTE</name>
<dbReference type="PRINTS" id="PR01006">
    <property type="entry name" value="FLGHOOKFLIE"/>
</dbReference>
<dbReference type="GO" id="GO:0009425">
    <property type="term" value="C:bacterial-type flagellum basal body"/>
    <property type="evidence" value="ECO:0007669"/>
    <property type="project" value="UniProtKB-SubCell"/>
</dbReference>
<dbReference type="GO" id="GO:0005198">
    <property type="term" value="F:structural molecule activity"/>
    <property type="evidence" value="ECO:0007669"/>
    <property type="project" value="UniProtKB-UniRule"/>
</dbReference>
<accession>A0A2Z6DZU3</accession>
<keyword evidence="3 4" id="KW-0975">Bacterial flagellum</keyword>
<dbReference type="GO" id="GO:0071973">
    <property type="term" value="P:bacterial-type flagellum-dependent cell motility"/>
    <property type="evidence" value="ECO:0007669"/>
    <property type="project" value="InterPro"/>
</dbReference>